<evidence type="ECO:0000313" key="2">
    <source>
        <dbReference type="EMBL" id="KEY68496.1"/>
    </source>
</evidence>
<dbReference type="EMBL" id="KL648574">
    <property type="protein sequence ID" value="KEY68496.1"/>
    <property type="molecule type" value="Genomic_DNA"/>
</dbReference>
<dbReference type="Proteomes" id="UP000028045">
    <property type="component" value="Unassembled WGS sequence"/>
</dbReference>
<dbReference type="SFLD" id="SFLDS00003">
    <property type="entry name" value="Haloacid_Dehalogenase"/>
    <property type="match status" value="1"/>
</dbReference>
<protein>
    <recommendedName>
        <fullName evidence="4">Haloacid dehalogenase</fullName>
    </recommendedName>
</protein>
<dbReference type="InterPro" id="IPR051540">
    <property type="entry name" value="S-2-haloacid_dehalogenase"/>
</dbReference>
<proteinExistence type="predicted"/>
<evidence type="ECO:0008006" key="4">
    <source>
        <dbReference type="Google" id="ProtNLM"/>
    </source>
</evidence>
<dbReference type="GO" id="GO:0016787">
    <property type="term" value="F:hydrolase activity"/>
    <property type="evidence" value="ECO:0007669"/>
    <property type="project" value="UniProtKB-KW"/>
</dbReference>
<dbReference type="AlphaFoldDB" id="A0A084AT67"/>
<evidence type="ECO:0000256" key="1">
    <source>
        <dbReference type="ARBA" id="ARBA00022801"/>
    </source>
</evidence>
<gene>
    <name evidence="2" type="ORF">S7711_08349</name>
</gene>
<dbReference type="SFLD" id="SFLDG01129">
    <property type="entry name" value="C1.5:_HAD__Beta-PGM__Phosphata"/>
    <property type="match status" value="1"/>
</dbReference>
<organism evidence="2 3">
    <name type="scientific">Stachybotrys chartarum (strain CBS 109288 / IBT 7711)</name>
    <name type="common">Toxic black mold</name>
    <name type="synonym">Stilbospora chartarum</name>
    <dbReference type="NCBI Taxonomy" id="1280523"/>
    <lineage>
        <taxon>Eukaryota</taxon>
        <taxon>Fungi</taxon>
        <taxon>Dikarya</taxon>
        <taxon>Ascomycota</taxon>
        <taxon>Pezizomycotina</taxon>
        <taxon>Sordariomycetes</taxon>
        <taxon>Hypocreomycetidae</taxon>
        <taxon>Hypocreales</taxon>
        <taxon>Stachybotryaceae</taxon>
        <taxon>Stachybotrys</taxon>
    </lineage>
</organism>
<name>A0A084AT67_STACB</name>
<dbReference type="OrthoDB" id="444127at2759"/>
<evidence type="ECO:0000313" key="3">
    <source>
        <dbReference type="Proteomes" id="UP000028045"/>
    </source>
</evidence>
<dbReference type="Gene3D" id="3.40.50.1000">
    <property type="entry name" value="HAD superfamily/HAD-like"/>
    <property type="match status" value="1"/>
</dbReference>
<dbReference type="PANTHER" id="PTHR43316">
    <property type="entry name" value="HYDROLASE, HALOACID DELAHOGENASE-RELATED"/>
    <property type="match status" value="1"/>
</dbReference>
<dbReference type="InterPro" id="IPR023214">
    <property type="entry name" value="HAD_sf"/>
</dbReference>
<dbReference type="Gene3D" id="1.10.150.750">
    <property type="match status" value="1"/>
</dbReference>
<keyword evidence="3" id="KW-1185">Reference proteome</keyword>
<accession>A0A084AT67</accession>
<reference evidence="2 3" key="1">
    <citation type="journal article" date="2014" name="BMC Genomics">
        <title>Comparative genome sequencing reveals chemotype-specific gene clusters in the toxigenic black mold Stachybotrys.</title>
        <authorList>
            <person name="Semeiks J."/>
            <person name="Borek D."/>
            <person name="Otwinowski Z."/>
            <person name="Grishin N.V."/>
        </authorList>
    </citation>
    <scope>NUCLEOTIDE SEQUENCE [LARGE SCALE GENOMIC DNA]</scope>
    <source>
        <strain evidence="3">CBS 109288 / IBT 7711</strain>
    </source>
</reference>
<dbReference type="PANTHER" id="PTHR43316:SF9">
    <property type="entry name" value="ACID DEHALOGENASE, PUTATIVE (AFU_ORTHOLOGUE AFUA_6G14460)-RELATED"/>
    <property type="match status" value="1"/>
</dbReference>
<dbReference type="InterPro" id="IPR036412">
    <property type="entry name" value="HAD-like_sf"/>
</dbReference>
<dbReference type="HOGENOM" id="CLU_045011_3_2_1"/>
<dbReference type="SUPFAM" id="SSF56784">
    <property type="entry name" value="HAD-like"/>
    <property type="match status" value="1"/>
</dbReference>
<keyword evidence="1" id="KW-0378">Hydrolase</keyword>
<sequence length="254" mass="28237">MLTERPLTSFKCLTFDCFGTLIDWESGIYKALQPLIQQLPDSHPLRNDRLATLKAFIRHEGDAQTANPADLYKSILATAYGNLAKELGVQASEEDKTAFGGGVGDWSAFPDTIEALQRLHKHFKLVILSNVDRASFARTLTDQLPGVDFDAIYTAQDIGSYKPDLRNFHYLMEHVEKDLGVKKDDIIHTAQSLHHDHTPAHQVGLVSAWIERGQEVESVMGGDPTEYEGKVSYTWRFKDMAGMADAADAEAKSA</sequence>
<dbReference type="Pfam" id="PF00702">
    <property type="entry name" value="Hydrolase"/>
    <property type="match status" value="1"/>
</dbReference>